<evidence type="ECO:0000313" key="3">
    <source>
        <dbReference type="Proteomes" id="UP000013968"/>
    </source>
</evidence>
<reference evidence="2 3" key="1">
    <citation type="journal article" date="2013" name="BMC Genomics">
        <title>ContigScape: a Cytoscape plugin facilitating microbial genome gap closing.</title>
        <authorList>
            <person name="Tang B."/>
            <person name="Wang Q."/>
            <person name="Yang M."/>
            <person name="Xie F."/>
            <person name="Zhu Y."/>
            <person name="Zhuo Y."/>
            <person name="Wang S."/>
            <person name="Gao H."/>
            <person name="Ding X."/>
            <person name="Zhang L."/>
            <person name="Zhao G."/>
            <person name="Zheng H."/>
        </authorList>
    </citation>
    <scope>NUCLEOTIDE SEQUENCE [LARGE SCALE GENOMIC DNA]</scope>
    <source>
        <strain evidence="2 3">HCCB10007</strain>
    </source>
</reference>
<dbReference type="Pfam" id="PF00583">
    <property type="entry name" value="Acetyltransf_1"/>
    <property type="match status" value="1"/>
</dbReference>
<dbReference type="PROSITE" id="PS51186">
    <property type="entry name" value="GNAT"/>
    <property type="match status" value="1"/>
</dbReference>
<evidence type="ECO:0000313" key="2">
    <source>
        <dbReference type="EMBL" id="AGM07934.1"/>
    </source>
</evidence>
<dbReference type="KEGG" id="aoi:AORI_5351"/>
<dbReference type="Proteomes" id="UP000013968">
    <property type="component" value="Chromosome"/>
</dbReference>
<dbReference type="InterPro" id="IPR000182">
    <property type="entry name" value="GNAT_dom"/>
</dbReference>
<dbReference type="SUPFAM" id="SSF55729">
    <property type="entry name" value="Acyl-CoA N-acyltransferases (Nat)"/>
    <property type="match status" value="1"/>
</dbReference>
<dbReference type="Gene3D" id="3.40.630.30">
    <property type="match status" value="1"/>
</dbReference>
<organism evidence="2 3">
    <name type="scientific">Amycolatopsis keratiniphila</name>
    <dbReference type="NCBI Taxonomy" id="129921"/>
    <lineage>
        <taxon>Bacteria</taxon>
        <taxon>Bacillati</taxon>
        <taxon>Actinomycetota</taxon>
        <taxon>Actinomycetes</taxon>
        <taxon>Pseudonocardiales</taxon>
        <taxon>Pseudonocardiaceae</taxon>
        <taxon>Amycolatopsis</taxon>
        <taxon>Amycolatopsis japonica group</taxon>
    </lineage>
</organism>
<dbReference type="PATRIC" id="fig|1156913.3.peg.5447"/>
<feature type="domain" description="N-acetyltransferase" evidence="1">
    <location>
        <begin position="56"/>
        <end position="205"/>
    </location>
</feature>
<proteinExistence type="predicted"/>
<dbReference type="EMBL" id="CP003410">
    <property type="protein sequence ID" value="AGM07934.1"/>
    <property type="molecule type" value="Genomic_DNA"/>
</dbReference>
<sequence length="205" mass="22396">MLREMSGWTVTAPKAFAEELVRRGARLGRATHRMTCDLSVRRPPAEWANPALPSPLRFESFDRSIDDLLPAWRAAYAPGHPDHRQEYDDDSVLRDRFGMMVAGAAFGALSSLSCVVCDSGAVVAGLVLNHVPGKIPWGGPFITDLFRHPSYPGTGTALLRRTLTRAAASDLRVVGLVVTDTNPALRVYTRHGFEVFDSPVTVTIP</sequence>
<dbReference type="GO" id="GO:0016747">
    <property type="term" value="F:acyltransferase activity, transferring groups other than amino-acyl groups"/>
    <property type="evidence" value="ECO:0007669"/>
    <property type="project" value="InterPro"/>
</dbReference>
<protein>
    <recommendedName>
        <fullName evidence="1">N-acetyltransferase domain-containing protein</fullName>
    </recommendedName>
</protein>
<dbReference type="HOGENOM" id="CLU_1150831_0_0_11"/>
<evidence type="ECO:0000259" key="1">
    <source>
        <dbReference type="PROSITE" id="PS51186"/>
    </source>
</evidence>
<keyword evidence="3" id="KW-1185">Reference proteome</keyword>
<accession>R4SX91</accession>
<name>R4SX91_9PSEU</name>
<gene>
    <name evidence="2" type="ORF">AORI_5351</name>
</gene>
<dbReference type="InterPro" id="IPR016181">
    <property type="entry name" value="Acyl_CoA_acyltransferase"/>
</dbReference>
<dbReference type="AlphaFoldDB" id="R4SX91"/>